<dbReference type="PROSITE" id="PS00061">
    <property type="entry name" value="ADH_SHORT"/>
    <property type="match status" value="1"/>
</dbReference>
<protein>
    <recommendedName>
        <fullName evidence="7">NAD(P)-binding protein</fullName>
    </recommendedName>
</protein>
<comment type="similarity">
    <text evidence="1 4">Belongs to the short-chain dehydrogenases/reductases (SDR) family.</text>
</comment>
<dbReference type="SUPFAM" id="SSF51735">
    <property type="entry name" value="NAD(P)-binding Rossmann-fold domains"/>
    <property type="match status" value="1"/>
</dbReference>
<dbReference type="PANTHER" id="PTHR24321:SF8">
    <property type="entry name" value="ESTRADIOL 17-BETA-DEHYDROGENASE 8-RELATED"/>
    <property type="match status" value="1"/>
</dbReference>
<dbReference type="EMBL" id="KN839152">
    <property type="protein sequence ID" value="KIJ90567.1"/>
    <property type="molecule type" value="Genomic_DNA"/>
</dbReference>
<organism evidence="5 6">
    <name type="scientific">Laccaria amethystina LaAM-08-1</name>
    <dbReference type="NCBI Taxonomy" id="1095629"/>
    <lineage>
        <taxon>Eukaryota</taxon>
        <taxon>Fungi</taxon>
        <taxon>Dikarya</taxon>
        <taxon>Basidiomycota</taxon>
        <taxon>Agaricomycotina</taxon>
        <taxon>Agaricomycetes</taxon>
        <taxon>Agaricomycetidae</taxon>
        <taxon>Agaricales</taxon>
        <taxon>Agaricineae</taxon>
        <taxon>Hydnangiaceae</taxon>
        <taxon>Laccaria</taxon>
    </lineage>
</organism>
<dbReference type="OrthoDB" id="498125at2759"/>
<evidence type="ECO:0000313" key="5">
    <source>
        <dbReference type="EMBL" id="KIJ90567.1"/>
    </source>
</evidence>
<keyword evidence="3" id="KW-0560">Oxidoreductase</keyword>
<gene>
    <name evidence="5" type="ORF">K443DRAFT_135650</name>
</gene>
<dbReference type="GO" id="GO:0016491">
    <property type="term" value="F:oxidoreductase activity"/>
    <property type="evidence" value="ECO:0007669"/>
    <property type="project" value="UniProtKB-KW"/>
</dbReference>
<dbReference type="Pfam" id="PF00106">
    <property type="entry name" value="adh_short"/>
    <property type="match status" value="1"/>
</dbReference>
<dbReference type="Proteomes" id="UP000054477">
    <property type="component" value="Unassembled WGS sequence"/>
</dbReference>
<reference evidence="6" key="2">
    <citation type="submission" date="2015-01" db="EMBL/GenBank/DDBJ databases">
        <title>Evolutionary Origins and Diversification of the Mycorrhizal Mutualists.</title>
        <authorList>
            <consortium name="DOE Joint Genome Institute"/>
            <consortium name="Mycorrhizal Genomics Consortium"/>
            <person name="Kohler A."/>
            <person name="Kuo A."/>
            <person name="Nagy L.G."/>
            <person name="Floudas D."/>
            <person name="Copeland A."/>
            <person name="Barry K.W."/>
            <person name="Cichocki N."/>
            <person name="Veneault-Fourrey C."/>
            <person name="LaButti K."/>
            <person name="Lindquist E.A."/>
            <person name="Lipzen A."/>
            <person name="Lundell T."/>
            <person name="Morin E."/>
            <person name="Murat C."/>
            <person name="Riley R."/>
            <person name="Ohm R."/>
            <person name="Sun H."/>
            <person name="Tunlid A."/>
            <person name="Henrissat B."/>
            <person name="Grigoriev I.V."/>
            <person name="Hibbett D.S."/>
            <person name="Martin F."/>
        </authorList>
    </citation>
    <scope>NUCLEOTIDE SEQUENCE [LARGE SCALE GENOMIC DNA]</scope>
    <source>
        <strain evidence="6">LaAM-08-1</strain>
    </source>
</reference>
<dbReference type="InterPro" id="IPR020904">
    <property type="entry name" value="Sc_DH/Rdtase_CS"/>
</dbReference>
<evidence type="ECO:0000256" key="4">
    <source>
        <dbReference type="RuleBase" id="RU000363"/>
    </source>
</evidence>
<dbReference type="STRING" id="1095629.A0A0C9X207"/>
<accession>A0A0C9X207</accession>
<keyword evidence="2" id="KW-0521">NADP</keyword>
<sequence length="234" mass="24517">MPVQASITPFSGTRVAIVTGGAQGIGKAMALRLASDGFDICVDDLASSAGLLDDVVSEIQQLGRKAMALSYDVTKENEVKKLVEETVAELGSLDLMVANAGIIRQQSIMEVLSANIGEWESVWAVNIRGVVLCYKYAAIQMSKQSSGGRILGASSVGGLQGFAGYGAYCASKAAVRSLTQTASLELSKYGISVNAYAPGIIESPMIGQPEQVANLVSYLASPESYFITGQTISF</sequence>
<dbReference type="FunFam" id="3.40.50.720:FF:000084">
    <property type="entry name" value="Short-chain dehydrogenase reductase"/>
    <property type="match status" value="1"/>
</dbReference>
<evidence type="ECO:0000256" key="1">
    <source>
        <dbReference type="ARBA" id="ARBA00006484"/>
    </source>
</evidence>
<proteinExistence type="inferred from homology"/>
<dbReference type="PANTHER" id="PTHR24321">
    <property type="entry name" value="DEHYDROGENASES, SHORT CHAIN"/>
    <property type="match status" value="1"/>
</dbReference>
<dbReference type="PRINTS" id="PR00081">
    <property type="entry name" value="GDHRDH"/>
</dbReference>
<dbReference type="HOGENOM" id="CLU_010194_2_10_1"/>
<reference evidence="5 6" key="1">
    <citation type="submission" date="2014-04" db="EMBL/GenBank/DDBJ databases">
        <authorList>
            <consortium name="DOE Joint Genome Institute"/>
            <person name="Kuo A."/>
            <person name="Kohler A."/>
            <person name="Nagy L.G."/>
            <person name="Floudas D."/>
            <person name="Copeland A."/>
            <person name="Barry K.W."/>
            <person name="Cichocki N."/>
            <person name="Veneault-Fourrey C."/>
            <person name="LaButti K."/>
            <person name="Lindquist E.A."/>
            <person name="Lipzen A."/>
            <person name="Lundell T."/>
            <person name="Morin E."/>
            <person name="Murat C."/>
            <person name="Sun H."/>
            <person name="Tunlid A."/>
            <person name="Henrissat B."/>
            <person name="Grigoriev I.V."/>
            <person name="Hibbett D.S."/>
            <person name="Martin F."/>
            <person name="Nordberg H.P."/>
            <person name="Cantor M.N."/>
            <person name="Hua S.X."/>
        </authorList>
    </citation>
    <scope>NUCLEOTIDE SEQUENCE [LARGE SCALE GENOMIC DNA]</scope>
    <source>
        <strain evidence="5 6">LaAM-08-1</strain>
    </source>
</reference>
<keyword evidence="6" id="KW-1185">Reference proteome</keyword>
<dbReference type="AlphaFoldDB" id="A0A0C9X207"/>
<name>A0A0C9X207_9AGAR</name>
<dbReference type="Gene3D" id="3.40.50.720">
    <property type="entry name" value="NAD(P)-binding Rossmann-like Domain"/>
    <property type="match status" value="1"/>
</dbReference>
<dbReference type="InterPro" id="IPR002347">
    <property type="entry name" value="SDR_fam"/>
</dbReference>
<dbReference type="PRINTS" id="PR00080">
    <property type="entry name" value="SDRFAMILY"/>
</dbReference>
<evidence type="ECO:0000256" key="2">
    <source>
        <dbReference type="ARBA" id="ARBA00022857"/>
    </source>
</evidence>
<evidence type="ECO:0008006" key="7">
    <source>
        <dbReference type="Google" id="ProtNLM"/>
    </source>
</evidence>
<evidence type="ECO:0000313" key="6">
    <source>
        <dbReference type="Proteomes" id="UP000054477"/>
    </source>
</evidence>
<dbReference type="InterPro" id="IPR036291">
    <property type="entry name" value="NAD(P)-bd_dom_sf"/>
</dbReference>
<evidence type="ECO:0000256" key="3">
    <source>
        <dbReference type="ARBA" id="ARBA00023002"/>
    </source>
</evidence>